<organism evidence="1 2">
    <name type="scientific">Anaerostipes caccae (strain DSM 14662 / CCUG 47493 / JCM 13470 / NCIMB 13811 / L1-92)</name>
    <dbReference type="NCBI Taxonomy" id="411490"/>
    <lineage>
        <taxon>Bacteria</taxon>
        <taxon>Bacillati</taxon>
        <taxon>Bacillota</taxon>
        <taxon>Clostridia</taxon>
        <taxon>Lachnospirales</taxon>
        <taxon>Lachnospiraceae</taxon>
        <taxon>Anaerostipes</taxon>
    </lineage>
</organism>
<name>B0MG91_ANACD</name>
<sequence length="61" mass="6843">MGLIHKINCVMIKNHSGRKAVKKTQGKRNLTGRKARRLKAFQGHLAAGTLWSWAAERQDAC</sequence>
<evidence type="ECO:0000313" key="1">
    <source>
        <dbReference type="EMBL" id="EDR96823.1"/>
    </source>
</evidence>
<dbReference type="EMBL" id="ABAX03000016">
    <property type="protein sequence ID" value="EDR96823.1"/>
    <property type="molecule type" value="Genomic_DNA"/>
</dbReference>
<proteinExistence type="predicted"/>
<dbReference type="AlphaFoldDB" id="B0MG91"/>
<reference evidence="1" key="1">
    <citation type="submission" date="2007-11" db="EMBL/GenBank/DDBJ databases">
        <authorList>
            <person name="Fulton L."/>
            <person name="Clifton S."/>
            <person name="Fulton B."/>
            <person name="Xu J."/>
            <person name="Minx P."/>
            <person name="Pepin K.H."/>
            <person name="Johnson M."/>
            <person name="Thiruvilangam P."/>
            <person name="Bhonagiri V."/>
            <person name="Nash W.E."/>
            <person name="Mardis E.R."/>
            <person name="Wilson R.K."/>
        </authorList>
    </citation>
    <scope>NUCLEOTIDE SEQUENCE [LARGE SCALE GENOMIC DNA]</scope>
    <source>
        <strain evidence="1">DSM 14662</strain>
    </source>
</reference>
<evidence type="ECO:0000313" key="2">
    <source>
        <dbReference type="Proteomes" id="UP000004935"/>
    </source>
</evidence>
<comment type="caution">
    <text evidence="1">The sequence shown here is derived from an EMBL/GenBank/DDBJ whole genome shotgun (WGS) entry which is preliminary data.</text>
</comment>
<dbReference type="Proteomes" id="UP000004935">
    <property type="component" value="Unassembled WGS sequence"/>
</dbReference>
<dbReference type="STRING" id="411490.ANACAC_02601"/>
<protein>
    <submittedName>
        <fullName evidence="1">Uncharacterized protein</fullName>
    </submittedName>
</protein>
<dbReference type="HOGENOM" id="CLU_2912274_0_0_9"/>
<gene>
    <name evidence="1" type="ORF">ANACAC_02601</name>
</gene>
<accession>B0MG91</accession>
<reference evidence="1" key="2">
    <citation type="submission" date="2013-11" db="EMBL/GenBank/DDBJ databases">
        <title>Draft genome sequence of Anaerostipes caccae (DSM 14662).</title>
        <authorList>
            <person name="Sudarsanam P."/>
            <person name="Ley R."/>
            <person name="Guruge J."/>
            <person name="Turnbaugh P.J."/>
            <person name="Mahowald M."/>
            <person name="Liep D."/>
            <person name="Gordon J."/>
        </authorList>
    </citation>
    <scope>NUCLEOTIDE SEQUENCE</scope>
    <source>
        <strain evidence="1">DSM 14662</strain>
    </source>
</reference>
<keyword evidence="2" id="KW-1185">Reference proteome</keyword>